<dbReference type="SUPFAM" id="SSF142433">
    <property type="entry name" value="CinA-like"/>
    <property type="match status" value="1"/>
</dbReference>
<name>A0A6H1UHA9_9GAMM</name>
<dbReference type="KEGG" id="fes:HER31_17300"/>
<dbReference type="InterPro" id="IPR050101">
    <property type="entry name" value="CinA"/>
</dbReference>
<dbReference type="InterPro" id="IPR036425">
    <property type="entry name" value="MoaB/Mog-like_dom_sf"/>
</dbReference>
<dbReference type="Proteomes" id="UP000501602">
    <property type="component" value="Chromosome"/>
</dbReference>
<dbReference type="SUPFAM" id="SSF53218">
    <property type="entry name" value="Molybdenum cofactor biosynthesis proteins"/>
    <property type="match status" value="1"/>
</dbReference>
<dbReference type="Pfam" id="PF02464">
    <property type="entry name" value="CinA"/>
    <property type="match status" value="1"/>
</dbReference>
<dbReference type="Pfam" id="PF00994">
    <property type="entry name" value="MoCF_biosynth"/>
    <property type="match status" value="1"/>
</dbReference>
<evidence type="ECO:0000313" key="3">
    <source>
        <dbReference type="EMBL" id="QIZ78495.1"/>
    </source>
</evidence>
<dbReference type="InterPro" id="IPR008136">
    <property type="entry name" value="CinA_C"/>
</dbReference>
<dbReference type="RefSeq" id="WP_168662511.1">
    <property type="nucleotide sequence ID" value="NZ_CP051180.1"/>
</dbReference>
<dbReference type="Gene3D" id="3.90.950.20">
    <property type="entry name" value="CinA-like"/>
    <property type="match status" value="1"/>
</dbReference>
<keyword evidence="4" id="KW-1185">Reference proteome</keyword>
<dbReference type="InterPro" id="IPR036653">
    <property type="entry name" value="CinA-like_C"/>
</dbReference>
<dbReference type="HAMAP" id="MF_00226_B">
    <property type="entry name" value="CinA_B"/>
    <property type="match status" value="1"/>
</dbReference>
<dbReference type="CDD" id="cd00885">
    <property type="entry name" value="cinA"/>
    <property type="match status" value="1"/>
</dbReference>
<dbReference type="InterPro" id="IPR001453">
    <property type="entry name" value="MoaB/Mog_dom"/>
</dbReference>
<dbReference type="NCBIfam" id="TIGR00199">
    <property type="entry name" value="PncC_domain"/>
    <property type="match status" value="1"/>
</dbReference>
<dbReference type="PIRSF" id="PIRSF006728">
    <property type="entry name" value="CinA"/>
    <property type="match status" value="1"/>
</dbReference>
<reference evidence="3 4" key="1">
    <citation type="submission" date="2020-04" db="EMBL/GenBank/DDBJ databases">
        <title>Ferrimonas sp. S7 isolated from sea water.</title>
        <authorList>
            <person name="Bae S.S."/>
            <person name="Baek K."/>
        </authorList>
    </citation>
    <scope>NUCLEOTIDE SEQUENCE [LARGE SCALE GENOMIC DNA]</scope>
    <source>
        <strain evidence="3 4">S7</strain>
    </source>
</reference>
<organism evidence="3 4">
    <name type="scientific">Ferrimonas lipolytica</name>
    <dbReference type="NCBI Taxonomy" id="2724191"/>
    <lineage>
        <taxon>Bacteria</taxon>
        <taxon>Pseudomonadati</taxon>
        <taxon>Pseudomonadota</taxon>
        <taxon>Gammaproteobacteria</taxon>
        <taxon>Alteromonadales</taxon>
        <taxon>Ferrimonadaceae</taxon>
        <taxon>Ferrimonas</taxon>
    </lineage>
</organism>
<gene>
    <name evidence="3" type="ORF">HER31_17300</name>
</gene>
<dbReference type="NCBIfam" id="TIGR00200">
    <property type="entry name" value="cinA_nterm"/>
    <property type="match status" value="1"/>
</dbReference>
<evidence type="ECO:0000313" key="4">
    <source>
        <dbReference type="Proteomes" id="UP000501602"/>
    </source>
</evidence>
<dbReference type="PANTHER" id="PTHR13939">
    <property type="entry name" value="NICOTINAMIDE-NUCLEOTIDE AMIDOHYDROLASE PNCC"/>
    <property type="match status" value="1"/>
</dbReference>
<dbReference type="EMBL" id="CP051180">
    <property type="protein sequence ID" value="QIZ78495.1"/>
    <property type="molecule type" value="Genomic_DNA"/>
</dbReference>
<dbReference type="SMART" id="SM00852">
    <property type="entry name" value="MoCF_biosynth"/>
    <property type="match status" value="1"/>
</dbReference>
<dbReference type="InterPro" id="IPR008135">
    <property type="entry name" value="Competence-induced_CinA"/>
</dbReference>
<evidence type="ECO:0000259" key="2">
    <source>
        <dbReference type="SMART" id="SM00852"/>
    </source>
</evidence>
<comment type="similarity">
    <text evidence="1">Belongs to the CinA family.</text>
</comment>
<sequence>MHIEMICTGEEVLSGQIVDTNAAWVAQRLLDTGLEFHSRITVGDRMDDLVAAFSNRAGRADVVLVNGGLGPTIDDLSSEAMAIAMGAELVLHQGWLKTMTDWFEKNGRVMPDSNIKQAMLPAGAVMIDNPVGTACGFRVLWQGTWFVFTPGVPSELKKMVDDEILPWLVRDFSITSPSQLYRLLTTGRGESALAEQLGQVALPDGVDLGYRASLPYIEIKLMRRGEISEERWLKLIDDIRVALGDSWLGDNVYNVAEACHQLLLEQGKTVVTAESCTGGMVASNLVDIAGSSAYLLGGWVTYSNQAKQQELGVGANTLAEYGAVSMQVAVEMAQGALQKLDSDIAISITGIAGPDGGTEDKPVGTVAFALAHRGGYVAQILRVGTKRHGRDGIRKLSATVALDMIRRHLRDEPLLADYGFFKRIDSNQG</sequence>
<evidence type="ECO:0000256" key="1">
    <source>
        <dbReference type="HAMAP-Rule" id="MF_00226"/>
    </source>
</evidence>
<accession>A0A6H1UHA9</accession>
<dbReference type="Gene3D" id="3.40.980.10">
    <property type="entry name" value="MoaB/Mog-like domain"/>
    <property type="match status" value="1"/>
</dbReference>
<proteinExistence type="inferred from homology"/>
<dbReference type="AlphaFoldDB" id="A0A6H1UHA9"/>
<dbReference type="PANTHER" id="PTHR13939:SF0">
    <property type="entry name" value="NMN AMIDOHYDROLASE-LIKE PROTEIN YFAY"/>
    <property type="match status" value="1"/>
</dbReference>
<protein>
    <recommendedName>
        <fullName evidence="1">CinA-like protein</fullName>
    </recommendedName>
</protein>
<feature type="domain" description="MoaB/Mog" evidence="2">
    <location>
        <begin position="4"/>
        <end position="171"/>
    </location>
</feature>